<accession>A0AAE5X5S7</accession>
<dbReference type="Gene3D" id="3.40.30.120">
    <property type="match status" value="1"/>
</dbReference>
<protein>
    <submittedName>
        <fullName evidence="1">Uncharacterized protein</fullName>
    </submittedName>
</protein>
<dbReference type="EMBL" id="CP030053">
    <property type="protein sequence ID" value="QAU49109.1"/>
    <property type="molecule type" value="Genomic_DNA"/>
</dbReference>
<name>A0AAE5X5S7_9BRAD</name>
<evidence type="ECO:0000313" key="2">
    <source>
        <dbReference type="EMBL" id="RXH15807.1"/>
    </source>
</evidence>
<reference evidence="1 3" key="1">
    <citation type="submission" date="2018-06" db="EMBL/GenBank/DDBJ databases">
        <title>Comparative genomics of rhizobia nodulating Arachis hypogaea in China.</title>
        <authorList>
            <person name="Li Y."/>
        </authorList>
    </citation>
    <scope>NUCLEOTIDE SEQUENCE [LARGE SCALE GENOMIC DNA]</scope>
    <source>
        <strain evidence="1 3">CCBAU 51670</strain>
    </source>
</reference>
<evidence type="ECO:0000313" key="4">
    <source>
        <dbReference type="Proteomes" id="UP000290401"/>
    </source>
</evidence>
<dbReference type="EMBL" id="RDQZ01000004">
    <property type="protein sequence ID" value="RXH15807.1"/>
    <property type="molecule type" value="Genomic_DNA"/>
</dbReference>
<proteinExistence type="predicted"/>
<organism evidence="1 3">
    <name type="scientific">Bradyrhizobium guangzhouense</name>
    <dbReference type="NCBI Taxonomy" id="1325095"/>
    <lineage>
        <taxon>Bacteria</taxon>
        <taxon>Pseudomonadati</taxon>
        <taxon>Pseudomonadota</taxon>
        <taxon>Alphaproteobacteria</taxon>
        <taxon>Hyphomicrobiales</taxon>
        <taxon>Nitrobacteraceae</taxon>
        <taxon>Bradyrhizobium</taxon>
    </lineage>
</organism>
<evidence type="ECO:0000313" key="3">
    <source>
        <dbReference type="Proteomes" id="UP000288972"/>
    </source>
</evidence>
<keyword evidence="4" id="KW-1185">Reference proteome</keyword>
<reference evidence="2 4" key="2">
    <citation type="submission" date="2018-10" db="EMBL/GenBank/DDBJ databases">
        <title>Bradyrhizobium sp. nov., effective nodules isolated from peanut in China.</title>
        <authorList>
            <person name="Li Y."/>
        </authorList>
    </citation>
    <scope>NUCLEOTIDE SEQUENCE [LARGE SCALE GENOMIC DNA]</scope>
    <source>
        <strain evidence="2 4">CCBAU 53426</strain>
    </source>
</reference>
<dbReference type="KEGG" id="bgz:XH91_29625"/>
<dbReference type="Proteomes" id="UP000288972">
    <property type="component" value="Chromosome"/>
</dbReference>
<dbReference type="Pfam" id="PF21274">
    <property type="entry name" value="Rng_hyd_C"/>
    <property type="match status" value="1"/>
</dbReference>
<dbReference type="AlphaFoldDB" id="A0AAE5X5S7"/>
<sequence length="62" mass="6751">MPIASSARERLARSDRISCRRAAVLVRPDGFVAWASDGAGDDEEAARAASRWFGEATTRRCP</sequence>
<dbReference type="Proteomes" id="UP000290401">
    <property type="component" value="Unassembled WGS sequence"/>
</dbReference>
<gene>
    <name evidence="2" type="ORF">EAS56_07190</name>
    <name evidence="1" type="ORF">XH91_29625</name>
</gene>
<evidence type="ECO:0000313" key="1">
    <source>
        <dbReference type="EMBL" id="QAU49109.1"/>
    </source>
</evidence>